<evidence type="ECO:0000259" key="6">
    <source>
        <dbReference type="Pfam" id="PF03328"/>
    </source>
</evidence>
<evidence type="ECO:0000256" key="3">
    <source>
        <dbReference type="ARBA" id="ARBA00022842"/>
    </source>
</evidence>
<dbReference type="Gene3D" id="3.20.20.60">
    <property type="entry name" value="Phosphoenolpyruvate-binding domains"/>
    <property type="match status" value="1"/>
</dbReference>
<evidence type="ECO:0000256" key="5">
    <source>
        <dbReference type="PIRSR" id="PIRSR015582-2"/>
    </source>
</evidence>
<dbReference type="PANTHER" id="PTHR32308:SF10">
    <property type="entry name" value="CITRATE LYASE SUBUNIT BETA"/>
    <property type="match status" value="1"/>
</dbReference>
<accession>A0A7X0CDW9</accession>
<comment type="caution">
    <text evidence="7">The sequence shown here is derived from an EMBL/GenBank/DDBJ whole genome shotgun (WGS) entry which is preliminary data.</text>
</comment>
<organism evidence="7 8">
    <name type="scientific">Massilia aurea</name>
    <dbReference type="NCBI Taxonomy" id="373040"/>
    <lineage>
        <taxon>Bacteria</taxon>
        <taxon>Pseudomonadati</taxon>
        <taxon>Pseudomonadota</taxon>
        <taxon>Betaproteobacteria</taxon>
        <taxon>Burkholderiales</taxon>
        <taxon>Oxalobacteraceae</taxon>
        <taxon>Telluria group</taxon>
        <taxon>Massilia</taxon>
    </lineage>
</organism>
<dbReference type="GO" id="GO:0006107">
    <property type="term" value="P:oxaloacetate metabolic process"/>
    <property type="evidence" value="ECO:0007669"/>
    <property type="project" value="TreeGrafter"/>
</dbReference>
<keyword evidence="8" id="KW-1185">Reference proteome</keyword>
<gene>
    <name evidence="7" type="ORF">HD842_001818</name>
</gene>
<dbReference type="Proteomes" id="UP000540787">
    <property type="component" value="Unassembled WGS sequence"/>
</dbReference>
<dbReference type="GO" id="GO:0008816">
    <property type="term" value="F:citryl-CoA lyase activity"/>
    <property type="evidence" value="ECO:0007669"/>
    <property type="project" value="UniProtKB-EC"/>
</dbReference>
<feature type="binding site" evidence="5">
    <location>
        <position position="113"/>
    </location>
    <ligand>
        <name>Mg(2+)</name>
        <dbReference type="ChEBI" id="CHEBI:18420"/>
    </ligand>
</feature>
<evidence type="ECO:0000313" key="7">
    <source>
        <dbReference type="EMBL" id="MBB6133707.1"/>
    </source>
</evidence>
<dbReference type="SUPFAM" id="SSF51621">
    <property type="entry name" value="Phosphoenolpyruvate/pyruvate domain"/>
    <property type="match status" value="1"/>
</dbReference>
<dbReference type="EMBL" id="JACHBX010000001">
    <property type="protein sequence ID" value="MBB6133707.1"/>
    <property type="molecule type" value="Genomic_DNA"/>
</dbReference>
<dbReference type="AlphaFoldDB" id="A0A7X0CDW9"/>
<dbReference type="RefSeq" id="WP_183553321.1">
    <property type="nucleotide sequence ID" value="NZ_JACHBX010000001.1"/>
</dbReference>
<dbReference type="EC" id="4.1.3.34" evidence="7"/>
<keyword evidence="2 5" id="KW-0479">Metal-binding</keyword>
<dbReference type="Pfam" id="PF03328">
    <property type="entry name" value="HpcH_HpaI"/>
    <property type="match status" value="1"/>
</dbReference>
<evidence type="ECO:0000256" key="4">
    <source>
        <dbReference type="PIRSR" id="PIRSR015582-1"/>
    </source>
</evidence>
<proteinExistence type="predicted"/>
<feature type="binding site" evidence="5">
    <location>
        <position position="139"/>
    </location>
    <ligand>
        <name>Mg(2+)</name>
        <dbReference type="ChEBI" id="CHEBI:18420"/>
    </ligand>
</feature>
<dbReference type="InterPro" id="IPR040442">
    <property type="entry name" value="Pyrv_kinase-like_dom_sf"/>
</dbReference>
<feature type="binding site" evidence="4">
    <location>
        <position position="113"/>
    </location>
    <ligand>
        <name>substrate</name>
    </ligand>
</feature>
<feature type="binding site" evidence="4">
    <location>
        <position position="63"/>
    </location>
    <ligand>
        <name>substrate</name>
    </ligand>
</feature>
<keyword evidence="7" id="KW-0456">Lyase</keyword>
<reference evidence="7 8" key="1">
    <citation type="submission" date="2020-08" db="EMBL/GenBank/DDBJ databases">
        <title>The Agave Microbiome: Exploring the role of microbial communities in plant adaptations to desert environments.</title>
        <authorList>
            <person name="Partida-Martinez L.P."/>
        </authorList>
    </citation>
    <scope>NUCLEOTIDE SEQUENCE [LARGE SCALE GENOMIC DNA]</scope>
    <source>
        <strain evidence="7 8">AT3.2</strain>
    </source>
</reference>
<comment type="cofactor">
    <cofactor evidence="1">
        <name>Mg(2+)</name>
        <dbReference type="ChEBI" id="CHEBI:18420"/>
    </cofactor>
</comment>
<evidence type="ECO:0000256" key="1">
    <source>
        <dbReference type="ARBA" id="ARBA00001946"/>
    </source>
</evidence>
<dbReference type="InterPro" id="IPR015813">
    <property type="entry name" value="Pyrv/PenolPyrv_kinase-like_dom"/>
</dbReference>
<keyword evidence="3 5" id="KW-0460">Magnesium</keyword>
<dbReference type="InterPro" id="IPR011206">
    <property type="entry name" value="Citrate_lyase_beta/mcl1/mcl2"/>
</dbReference>
<evidence type="ECO:0000256" key="2">
    <source>
        <dbReference type="ARBA" id="ARBA00022723"/>
    </source>
</evidence>
<dbReference type="PIRSF" id="PIRSF015582">
    <property type="entry name" value="Cit_lyase_B"/>
    <property type="match status" value="1"/>
</dbReference>
<sequence>MPAIPRSYLFVPGNRPERFARAAASGAGAVIVDLEDAVPLADKDAARMQVAAALDPSMPVVVRINAEDTPWFEDDLALCRHAGVAAIMLPKAESVDNLRRVAQLGLPVLPLIETACGMAAVDALARVKGVARLAFGSIDFQFDLGIEGDDEELLHFRSMLVLASRVAGLASPIDGVTVALDDDAQLRADTLRARRFGFGAKLCIHPRQVASVNAGFRPTDAEVAWATRVLAAAREANGAAVAVDGKMVDRPVILRAQRIVDDASD</sequence>
<dbReference type="GO" id="GO:0000287">
    <property type="term" value="F:magnesium ion binding"/>
    <property type="evidence" value="ECO:0007669"/>
    <property type="project" value="TreeGrafter"/>
</dbReference>
<name>A0A7X0CDW9_9BURK</name>
<dbReference type="PANTHER" id="PTHR32308">
    <property type="entry name" value="LYASE BETA SUBUNIT, PUTATIVE (AFU_ORTHOLOGUE AFUA_4G13030)-RELATED"/>
    <property type="match status" value="1"/>
</dbReference>
<dbReference type="InterPro" id="IPR005000">
    <property type="entry name" value="Aldolase/citrate-lyase_domain"/>
</dbReference>
<protein>
    <submittedName>
        <fullName evidence="7">Citrate lyase subunit beta/citryl-CoA lyase</fullName>
        <ecNumber evidence="7">4.1.3.34</ecNumber>
    </submittedName>
</protein>
<feature type="domain" description="HpcH/HpaI aldolase/citrate lyase" evidence="6">
    <location>
        <begin position="6"/>
        <end position="206"/>
    </location>
</feature>
<evidence type="ECO:0000313" key="8">
    <source>
        <dbReference type="Proteomes" id="UP000540787"/>
    </source>
</evidence>